<gene>
    <name evidence="1" type="ORF">B0H63DRAFT_530921</name>
</gene>
<proteinExistence type="predicted"/>
<dbReference type="Proteomes" id="UP001285441">
    <property type="component" value="Unassembled WGS sequence"/>
</dbReference>
<comment type="caution">
    <text evidence="1">The sequence shown here is derived from an EMBL/GenBank/DDBJ whole genome shotgun (WGS) entry which is preliminary data.</text>
</comment>
<organism evidence="1 2">
    <name type="scientific">Podospora didyma</name>
    <dbReference type="NCBI Taxonomy" id="330526"/>
    <lineage>
        <taxon>Eukaryota</taxon>
        <taxon>Fungi</taxon>
        <taxon>Dikarya</taxon>
        <taxon>Ascomycota</taxon>
        <taxon>Pezizomycotina</taxon>
        <taxon>Sordariomycetes</taxon>
        <taxon>Sordariomycetidae</taxon>
        <taxon>Sordariales</taxon>
        <taxon>Podosporaceae</taxon>
        <taxon>Podospora</taxon>
    </lineage>
</organism>
<dbReference type="AlphaFoldDB" id="A0AAE0P4L2"/>
<sequence length="228" mass="26026">MRPADLAKLSLARLPPELQLMIAEAMVKQTQLVYVDIYGPEVLGGAQGPVDQFKRRVLSEARFVVQLPGLDKALRATCRLMRHMYHKHRPVWRDQFNNLQKYRIGPAADILLLRIHREAIWQEFFPENCPITAPMRGIFHECGNLALSGPQGLVVPSRYNPGKAAYLDFLNPNRNPLIVFYEASRKEAETLVIYPQDSFTKSLTFGEIADRFLKSQLRSPWIPEADGL</sequence>
<protein>
    <submittedName>
        <fullName evidence="1">Uncharacterized protein</fullName>
    </submittedName>
</protein>
<keyword evidence="2" id="KW-1185">Reference proteome</keyword>
<name>A0AAE0P4L2_9PEZI</name>
<dbReference type="EMBL" id="JAULSW010000001">
    <property type="protein sequence ID" value="KAK3393239.1"/>
    <property type="molecule type" value="Genomic_DNA"/>
</dbReference>
<evidence type="ECO:0000313" key="1">
    <source>
        <dbReference type="EMBL" id="KAK3393239.1"/>
    </source>
</evidence>
<evidence type="ECO:0000313" key="2">
    <source>
        <dbReference type="Proteomes" id="UP001285441"/>
    </source>
</evidence>
<reference evidence="1" key="2">
    <citation type="submission" date="2023-06" db="EMBL/GenBank/DDBJ databases">
        <authorList>
            <consortium name="Lawrence Berkeley National Laboratory"/>
            <person name="Haridas S."/>
            <person name="Hensen N."/>
            <person name="Bonometti L."/>
            <person name="Westerberg I."/>
            <person name="Brannstrom I.O."/>
            <person name="Guillou S."/>
            <person name="Cros-Aarteil S."/>
            <person name="Calhoun S."/>
            <person name="Kuo A."/>
            <person name="Mondo S."/>
            <person name="Pangilinan J."/>
            <person name="Riley R."/>
            <person name="LaButti K."/>
            <person name="Andreopoulos B."/>
            <person name="Lipzen A."/>
            <person name="Chen C."/>
            <person name="Yanf M."/>
            <person name="Daum C."/>
            <person name="Ng V."/>
            <person name="Clum A."/>
            <person name="Steindorff A."/>
            <person name="Ohm R."/>
            <person name="Martin F."/>
            <person name="Silar P."/>
            <person name="Natvig D."/>
            <person name="Lalanne C."/>
            <person name="Gautier V."/>
            <person name="Ament-velasquez S.L."/>
            <person name="Kruys A."/>
            <person name="Hutchinson M.I."/>
            <person name="Powell A.J."/>
            <person name="Barry K."/>
            <person name="Miller A.N."/>
            <person name="Grigoriev I.V."/>
            <person name="Debuchy R."/>
            <person name="Gladieux P."/>
            <person name="Thoren M.H."/>
            <person name="Johannesson H."/>
        </authorList>
    </citation>
    <scope>NUCLEOTIDE SEQUENCE</scope>
    <source>
        <strain evidence="1">CBS 232.78</strain>
    </source>
</reference>
<accession>A0AAE0P4L2</accession>
<reference evidence="1" key="1">
    <citation type="journal article" date="2023" name="Mol. Phylogenet. Evol.">
        <title>Genome-scale phylogeny and comparative genomics of the fungal order Sordariales.</title>
        <authorList>
            <person name="Hensen N."/>
            <person name="Bonometti L."/>
            <person name="Westerberg I."/>
            <person name="Brannstrom I.O."/>
            <person name="Guillou S."/>
            <person name="Cros-Aarteil S."/>
            <person name="Calhoun S."/>
            <person name="Haridas S."/>
            <person name="Kuo A."/>
            <person name="Mondo S."/>
            <person name="Pangilinan J."/>
            <person name="Riley R."/>
            <person name="LaButti K."/>
            <person name="Andreopoulos B."/>
            <person name="Lipzen A."/>
            <person name="Chen C."/>
            <person name="Yan M."/>
            <person name="Daum C."/>
            <person name="Ng V."/>
            <person name="Clum A."/>
            <person name="Steindorff A."/>
            <person name="Ohm R.A."/>
            <person name="Martin F."/>
            <person name="Silar P."/>
            <person name="Natvig D.O."/>
            <person name="Lalanne C."/>
            <person name="Gautier V."/>
            <person name="Ament-Velasquez S.L."/>
            <person name="Kruys A."/>
            <person name="Hutchinson M.I."/>
            <person name="Powell A.J."/>
            <person name="Barry K."/>
            <person name="Miller A.N."/>
            <person name="Grigoriev I.V."/>
            <person name="Debuchy R."/>
            <person name="Gladieux P."/>
            <person name="Hiltunen Thoren M."/>
            <person name="Johannesson H."/>
        </authorList>
    </citation>
    <scope>NUCLEOTIDE SEQUENCE</scope>
    <source>
        <strain evidence="1">CBS 232.78</strain>
    </source>
</reference>